<dbReference type="RefSeq" id="WP_137343331.1">
    <property type="nucleotide sequence ID" value="NZ_BSQH01000005.1"/>
</dbReference>
<organism evidence="1 2">
    <name type="scientific">Dyadobacter frigoris</name>
    <dbReference type="NCBI Taxonomy" id="2576211"/>
    <lineage>
        <taxon>Bacteria</taxon>
        <taxon>Pseudomonadati</taxon>
        <taxon>Bacteroidota</taxon>
        <taxon>Cytophagia</taxon>
        <taxon>Cytophagales</taxon>
        <taxon>Spirosomataceae</taxon>
        <taxon>Dyadobacter</taxon>
    </lineage>
</organism>
<keyword evidence="2" id="KW-1185">Reference proteome</keyword>
<comment type="caution">
    <text evidence="1">The sequence shown here is derived from an EMBL/GenBank/DDBJ whole genome shotgun (WGS) entry which is preliminary data.</text>
</comment>
<proteinExistence type="predicted"/>
<dbReference type="Proteomes" id="UP000304900">
    <property type="component" value="Unassembled WGS sequence"/>
</dbReference>
<dbReference type="EMBL" id="SZVO01000017">
    <property type="protein sequence ID" value="TKT87945.1"/>
    <property type="molecule type" value="Genomic_DNA"/>
</dbReference>
<reference evidence="1 2" key="1">
    <citation type="submission" date="2019-05" db="EMBL/GenBank/DDBJ databases">
        <title>Dyadobacter AR-3-8 sp. nov., isolated from arctic soil.</title>
        <authorList>
            <person name="Chaudhary D.K."/>
        </authorList>
    </citation>
    <scope>NUCLEOTIDE SEQUENCE [LARGE SCALE GENOMIC DNA]</scope>
    <source>
        <strain evidence="1 2">AR-3-8</strain>
    </source>
</reference>
<sequence length="70" mass="7905">MCYHRTIPDRQLCESNPGIRLANVKTSLLQMSLAKLPNADIILLALPWSQVLTLTKITDWTDRIVIDATN</sequence>
<evidence type="ECO:0000313" key="1">
    <source>
        <dbReference type="EMBL" id="TKT87945.1"/>
    </source>
</evidence>
<evidence type="ECO:0000313" key="2">
    <source>
        <dbReference type="Proteomes" id="UP000304900"/>
    </source>
</evidence>
<accession>A0A4U6CW20</accession>
<evidence type="ECO:0008006" key="3">
    <source>
        <dbReference type="Google" id="ProtNLM"/>
    </source>
</evidence>
<gene>
    <name evidence="1" type="ORF">FDK13_27965</name>
</gene>
<name>A0A4U6CW20_9BACT</name>
<dbReference type="OrthoDB" id="9786864at2"/>
<dbReference type="AlphaFoldDB" id="A0A4U6CW20"/>
<protein>
    <recommendedName>
        <fullName evidence="3">Pyrroline-5-carboxylate reductase catalytic N-terminal domain-containing protein</fullName>
    </recommendedName>
</protein>